<accession>A0A645HG35</accession>
<name>A0A645HG35_9ZZZZ</name>
<gene>
    <name evidence="1" type="ORF">SDC9_185492</name>
</gene>
<comment type="caution">
    <text evidence="1">The sequence shown here is derived from an EMBL/GenBank/DDBJ whole genome shotgun (WGS) entry which is preliminary data.</text>
</comment>
<evidence type="ECO:0000313" key="1">
    <source>
        <dbReference type="EMBL" id="MPN37971.1"/>
    </source>
</evidence>
<dbReference type="AlphaFoldDB" id="A0A645HG35"/>
<organism evidence="1">
    <name type="scientific">bioreactor metagenome</name>
    <dbReference type="NCBI Taxonomy" id="1076179"/>
    <lineage>
        <taxon>unclassified sequences</taxon>
        <taxon>metagenomes</taxon>
        <taxon>ecological metagenomes</taxon>
    </lineage>
</organism>
<sequence>MIFERLGKIIVVFFLCHFLAELVIEPIDAEAAASGDVYLPKSRQRCVAQIVFGVYNRLIGEYADHLAAARGVHHAAGGFVARAHLRGSHVVCSDCYGHADRYADLVGDFREQLAMYGARVVDFFKPFGFEAEFLEQYARPGALRRRLIKAHHRSVNKVDHPFARQFFMDIGGKMADTVGVCEHFRLVLLEPDERHR</sequence>
<protein>
    <submittedName>
        <fullName evidence="1">Uncharacterized protein</fullName>
    </submittedName>
</protein>
<dbReference type="EMBL" id="VSSQ01092919">
    <property type="protein sequence ID" value="MPN37971.1"/>
    <property type="molecule type" value="Genomic_DNA"/>
</dbReference>
<proteinExistence type="predicted"/>
<reference evidence="1" key="1">
    <citation type="submission" date="2019-08" db="EMBL/GenBank/DDBJ databases">
        <authorList>
            <person name="Kucharzyk K."/>
            <person name="Murdoch R.W."/>
            <person name="Higgins S."/>
            <person name="Loffler F."/>
        </authorList>
    </citation>
    <scope>NUCLEOTIDE SEQUENCE</scope>
</reference>